<evidence type="ECO:0000256" key="1">
    <source>
        <dbReference type="ARBA" id="ARBA00022679"/>
    </source>
</evidence>
<accession>A0A919EPS7</accession>
<dbReference type="InterPro" id="IPR000182">
    <property type="entry name" value="GNAT_dom"/>
</dbReference>
<dbReference type="Gene3D" id="3.40.630.30">
    <property type="match status" value="1"/>
</dbReference>
<dbReference type="PANTHER" id="PTHR43792">
    <property type="entry name" value="GNAT FAMILY, PUTATIVE (AFU_ORTHOLOGUE AFUA_3G00765)-RELATED-RELATED"/>
    <property type="match status" value="1"/>
</dbReference>
<evidence type="ECO:0000259" key="4">
    <source>
        <dbReference type="PROSITE" id="PS51186"/>
    </source>
</evidence>
<evidence type="ECO:0000256" key="2">
    <source>
        <dbReference type="ARBA" id="ARBA00023315"/>
    </source>
</evidence>
<reference evidence="5" key="1">
    <citation type="journal article" date="2014" name="Int. J. Syst. Evol. Microbiol.">
        <title>Complete genome sequence of Corynebacterium casei LMG S-19264T (=DSM 44701T), isolated from a smear-ripened cheese.</title>
        <authorList>
            <consortium name="US DOE Joint Genome Institute (JGI-PGF)"/>
            <person name="Walter F."/>
            <person name="Albersmeier A."/>
            <person name="Kalinowski J."/>
            <person name="Ruckert C."/>
        </authorList>
    </citation>
    <scope>NUCLEOTIDE SEQUENCE</scope>
    <source>
        <strain evidence="5">KCTC 42731</strain>
    </source>
</reference>
<organism evidence="5 6">
    <name type="scientific">Thalassotalea marina</name>
    <dbReference type="NCBI Taxonomy" id="1673741"/>
    <lineage>
        <taxon>Bacteria</taxon>
        <taxon>Pseudomonadati</taxon>
        <taxon>Pseudomonadota</taxon>
        <taxon>Gammaproteobacteria</taxon>
        <taxon>Alteromonadales</taxon>
        <taxon>Colwelliaceae</taxon>
        <taxon>Thalassotalea</taxon>
    </lineage>
</organism>
<keyword evidence="2" id="KW-0012">Acyltransferase</keyword>
<keyword evidence="1" id="KW-0808">Transferase</keyword>
<comment type="caution">
    <text evidence="5">The sequence shown here is derived from an EMBL/GenBank/DDBJ whole genome shotgun (WGS) entry which is preliminary data.</text>
</comment>
<dbReference type="CDD" id="cd04301">
    <property type="entry name" value="NAT_SF"/>
    <property type="match status" value="1"/>
</dbReference>
<evidence type="ECO:0000256" key="3">
    <source>
        <dbReference type="ARBA" id="ARBA00038502"/>
    </source>
</evidence>
<dbReference type="InterPro" id="IPR016181">
    <property type="entry name" value="Acyl_CoA_acyltransferase"/>
</dbReference>
<name>A0A919EPS7_9GAMM</name>
<gene>
    <name evidence="5" type="ORF">GCM10017161_41530</name>
</gene>
<reference evidence="5" key="2">
    <citation type="submission" date="2020-09" db="EMBL/GenBank/DDBJ databases">
        <authorList>
            <person name="Sun Q."/>
            <person name="Kim S."/>
        </authorList>
    </citation>
    <scope>NUCLEOTIDE SEQUENCE</scope>
    <source>
        <strain evidence="5">KCTC 42731</strain>
    </source>
</reference>
<dbReference type="Proteomes" id="UP000623842">
    <property type="component" value="Unassembled WGS sequence"/>
</dbReference>
<dbReference type="GO" id="GO:0008999">
    <property type="term" value="F:protein-N-terminal-alanine acetyltransferase activity"/>
    <property type="evidence" value="ECO:0007669"/>
    <property type="project" value="TreeGrafter"/>
</dbReference>
<dbReference type="InterPro" id="IPR051531">
    <property type="entry name" value="N-acetyltransferase"/>
</dbReference>
<dbReference type="AlphaFoldDB" id="A0A919EPS7"/>
<dbReference type="GO" id="GO:0005737">
    <property type="term" value="C:cytoplasm"/>
    <property type="evidence" value="ECO:0007669"/>
    <property type="project" value="TreeGrafter"/>
</dbReference>
<comment type="similarity">
    <text evidence="3">Belongs to the acetyltransferase family. RimJ subfamily.</text>
</comment>
<sequence length="168" mass="19158">MKFETLSLLHVNRLFEFELKNKGWFESMIEPRSECFYSNTGVLSHVNMLLTDMEMGKGFNAVITKDDAIIARANLKNIKHGCAEVGFRVSSENTGQGVGSFCLTVLIDYAKELNLKQLNAFVLENNIASKRVLEKQGFVVIDNIKQYLRVNNEVYDCWVLQKNLDNVN</sequence>
<keyword evidence="6" id="KW-1185">Reference proteome</keyword>
<dbReference type="EMBL" id="BNCK01000015">
    <property type="protein sequence ID" value="GHG07546.1"/>
    <property type="molecule type" value="Genomic_DNA"/>
</dbReference>
<feature type="domain" description="N-acetyltransferase" evidence="4">
    <location>
        <begin position="1"/>
        <end position="165"/>
    </location>
</feature>
<dbReference type="PROSITE" id="PS51186">
    <property type="entry name" value="GNAT"/>
    <property type="match status" value="1"/>
</dbReference>
<protein>
    <recommendedName>
        <fullName evidence="4">N-acetyltransferase domain-containing protein</fullName>
    </recommendedName>
</protein>
<dbReference type="SUPFAM" id="SSF55729">
    <property type="entry name" value="Acyl-CoA N-acyltransferases (Nat)"/>
    <property type="match status" value="1"/>
</dbReference>
<evidence type="ECO:0000313" key="6">
    <source>
        <dbReference type="Proteomes" id="UP000623842"/>
    </source>
</evidence>
<dbReference type="PANTHER" id="PTHR43792:SF8">
    <property type="entry name" value="[RIBOSOMAL PROTEIN US5]-ALANINE N-ACETYLTRANSFERASE"/>
    <property type="match status" value="1"/>
</dbReference>
<dbReference type="Pfam" id="PF13302">
    <property type="entry name" value="Acetyltransf_3"/>
    <property type="match status" value="1"/>
</dbReference>
<evidence type="ECO:0000313" key="5">
    <source>
        <dbReference type="EMBL" id="GHG07546.1"/>
    </source>
</evidence>
<dbReference type="RefSeq" id="WP_189774762.1">
    <property type="nucleotide sequence ID" value="NZ_BNCK01000015.1"/>
</dbReference>
<proteinExistence type="inferred from homology"/>